<evidence type="ECO:0000256" key="1">
    <source>
        <dbReference type="SAM" id="MobiDB-lite"/>
    </source>
</evidence>
<feature type="region of interest" description="Disordered" evidence="1">
    <location>
        <begin position="269"/>
        <end position="292"/>
    </location>
</feature>
<feature type="region of interest" description="Disordered" evidence="1">
    <location>
        <begin position="93"/>
        <end position="127"/>
    </location>
</feature>
<dbReference type="AlphaFoldDB" id="A0AAD3CP47"/>
<comment type="caution">
    <text evidence="2">The sequence shown here is derived from an EMBL/GenBank/DDBJ whole genome shotgun (WGS) entry which is preliminary data.</text>
</comment>
<dbReference type="EMBL" id="BLLK01000029">
    <property type="protein sequence ID" value="GFH48670.1"/>
    <property type="molecule type" value="Genomic_DNA"/>
</dbReference>
<feature type="compositionally biased region" description="Acidic residues" evidence="1">
    <location>
        <begin position="270"/>
        <end position="284"/>
    </location>
</feature>
<reference evidence="2 3" key="1">
    <citation type="journal article" date="2021" name="Sci. Rep.">
        <title>The genome of the diatom Chaetoceros tenuissimus carries an ancient integrated fragment of an extant virus.</title>
        <authorList>
            <person name="Hongo Y."/>
            <person name="Kimura K."/>
            <person name="Takaki Y."/>
            <person name="Yoshida Y."/>
            <person name="Baba S."/>
            <person name="Kobayashi G."/>
            <person name="Nagasaki K."/>
            <person name="Hano T."/>
            <person name="Tomaru Y."/>
        </authorList>
    </citation>
    <scope>NUCLEOTIDE SEQUENCE [LARGE SCALE GENOMIC DNA]</scope>
    <source>
        <strain evidence="2 3">NIES-3715</strain>
    </source>
</reference>
<evidence type="ECO:0000313" key="3">
    <source>
        <dbReference type="Proteomes" id="UP001054902"/>
    </source>
</evidence>
<organism evidence="2 3">
    <name type="scientific">Chaetoceros tenuissimus</name>
    <dbReference type="NCBI Taxonomy" id="426638"/>
    <lineage>
        <taxon>Eukaryota</taxon>
        <taxon>Sar</taxon>
        <taxon>Stramenopiles</taxon>
        <taxon>Ochrophyta</taxon>
        <taxon>Bacillariophyta</taxon>
        <taxon>Coscinodiscophyceae</taxon>
        <taxon>Chaetocerotophycidae</taxon>
        <taxon>Chaetocerotales</taxon>
        <taxon>Chaetocerotaceae</taxon>
        <taxon>Chaetoceros</taxon>
    </lineage>
</organism>
<sequence length="292" mass="32413">MVLDRIMKWTVFLQVIGHVSAFSQSASFSLSDRFKATCPADKSAIMQFDPRLLNDSDDDSCTWVAIYRSSNNMPSVLVKDDFLNAMRIATSVQTDGNSPSTAMDESSFESQIENKSSGDDSNKRSGVQARTPVAVAKLASSPMFPDKWVIESMRCSLKKEDTNEVCDGGSEHTEAISICIDELLLHHLKEGRTFDKGIRTKATIYQGNLLEDRGFEEVKKLEADMATHVSNLDASVIKYAERAVETLSKSPGARDRALKILNYLGKQEPVEEPAQCDDGEDTDNDPWANVKW</sequence>
<feature type="compositionally biased region" description="Polar residues" evidence="1">
    <location>
        <begin position="93"/>
        <end position="115"/>
    </location>
</feature>
<evidence type="ECO:0000313" key="2">
    <source>
        <dbReference type="EMBL" id="GFH48670.1"/>
    </source>
</evidence>
<keyword evidence="3" id="KW-1185">Reference proteome</keyword>
<dbReference type="Proteomes" id="UP001054902">
    <property type="component" value="Unassembled WGS sequence"/>
</dbReference>
<name>A0AAD3CP47_9STRA</name>
<protein>
    <submittedName>
        <fullName evidence="2">Uncharacterized protein</fullName>
    </submittedName>
</protein>
<gene>
    <name evidence="2" type="ORF">CTEN210_05146</name>
</gene>
<proteinExistence type="predicted"/>
<accession>A0AAD3CP47</accession>